<proteinExistence type="predicted"/>
<comment type="caution">
    <text evidence="1">The sequence shown here is derived from an EMBL/GenBank/DDBJ whole genome shotgun (WGS) entry which is preliminary data.</text>
</comment>
<dbReference type="EMBL" id="CM042889">
    <property type="protein sequence ID" value="KAI4321872.1"/>
    <property type="molecule type" value="Genomic_DNA"/>
</dbReference>
<keyword evidence="2" id="KW-1185">Reference proteome</keyword>
<sequence>MEPGSRSLARSSKKKEIVPLEVINLDDDEDDNDVFIIGGTTDQLNKGKAVMDYSHGYDHLKDATKGNEFSCRADGVEIIGSIKPVQNEGASAPSEFDLKINDLCTYDDDAMEWECPDLAFTEEYVVEYVKLQSHLDSMDIPTGVEVSIPWWADIYQGNYLFSAGSTTSDSNPKTSTLHSASVNSTQPEKKVDLTSRSGSYSQTGSSVHPLDVDISIQSSLTPSGHDKKSRVSSPNKLVNERFPSGSGSVKARHLLEPFPNKKINTGSSSSGKLSYGKSSNDMKMPFGADPLKNGGGTLGAGSVPHDFSGSYKSLLLGAGSVPHKYKGPLLPKKVSFTAFPATPIMNAEWQGPSNDSLSQHPISYGIYQDYIEPFDSSVHEISKEEVGSVLGEVSKNEDELMRKFQLFKQFDTVPELSDHHFSKKGTTTKHQSNKWLKRIQEEWKILEKDLPDTIFVRAYETRMDLLRAVIVGAEGTPYHDGLFFFDIHFPSDYPSGPPHVHYHSGGLRINPNLYGCGKVCLSLLNTWTGHNKNEKWIPGTSTMLQVLVSIQGLILNEKPYFNEPGYEYKMGTPEGERTALKYNEDTYILSLKTMLYTMKRPPEHFKDFVIGHFWKQAHGIIAACLAYTRGAQVGSLGRCSTTQKVKEGGGNSCSTKFKGTVASFIGLLKEAFSQIGVKDCERYTVTPDRAVPVLGK</sequence>
<name>A0ACB9ME46_9MYRT</name>
<dbReference type="Proteomes" id="UP001057402">
    <property type="component" value="Chromosome 10"/>
</dbReference>
<organism evidence="1 2">
    <name type="scientific">Melastoma candidum</name>
    <dbReference type="NCBI Taxonomy" id="119954"/>
    <lineage>
        <taxon>Eukaryota</taxon>
        <taxon>Viridiplantae</taxon>
        <taxon>Streptophyta</taxon>
        <taxon>Embryophyta</taxon>
        <taxon>Tracheophyta</taxon>
        <taxon>Spermatophyta</taxon>
        <taxon>Magnoliopsida</taxon>
        <taxon>eudicotyledons</taxon>
        <taxon>Gunneridae</taxon>
        <taxon>Pentapetalae</taxon>
        <taxon>rosids</taxon>
        <taxon>malvids</taxon>
        <taxon>Myrtales</taxon>
        <taxon>Melastomataceae</taxon>
        <taxon>Melastomatoideae</taxon>
        <taxon>Melastomateae</taxon>
        <taxon>Melastoma</taxon>
    </lineage>
</organism>
<evidence type="ECO:0000313" key="1">
    <source>
        <dbReference type="EMBL" id="KAI4321872.1"/>
    </source>
</evidence>
<reference evidence="2" key="1">
    <citation type="journal article" date="2023" name="Front. Plant Sci.">
        <title>Chromosomal-level genome assembly of Melastoma candidum provides insights into trichome evolution.</title>
        <authorList>
            <person name="Zhong Y."/>
            <person name="Wu W."/>
            <person name="Sun C."/>
            <person name="Zou P."/>
            <person name="Liu Y."/>
            <person name="Dai S."/>
            <person name="Zhou R."/>
        </authorList>
    </citation>
    <scope>NUCLEOTIDE SEQUENCE [LARGE SCALE GENOMIC DNA]</scope>
</reference>
<gene>
    <name evidence="1" type="ORF">MLD38_035203</name>
</gene>
<evidence type="ECO:0000313" key="2">
    <source>
        <dbReference type="Proteomes" id="UP001057402"/>
    </source>
</evidence>
<accession>A0ACB9ME46</accession>
<protein>
    <submittedName>
        <fullName evidence="1">Uncharacterized protein</fullName>
    </submittedName>
</protein>